<proteinExistence type="predicted"/>
<sequence>MSTFRLREIALPGLEVPLLRPAIPAATYADRCRRAVAAAGCDWLVVYADREHVSNIVFLTGFEPRFEEALLLLHRDGRKIVVTGNESVSYVPVSPLADLEVMLAQSLSLMAQDRTIAPRLADVLAAAGIAKGNSVGLVGWKYIEPEEGEPPETAHFVPSFVVDVLRKLVGADGVRDATAVLMHPVTGVASIVDADQIAAFEWAAARASAAVWRVIENARPGAVDFEVAAAMGYAGEPMTCHFMLASAPPGTPVIGLSSPSGRRLAEGDGVTTAIGYWGGLSARAGLLKADDEGFLATSAAYMDGLAAWYGAARLGAAGGDIRTATVEALARGELRSALNPGHLGGYGEWLHSPVRPGSTEAIASGMVVQVDVIPVPMPDGWTLNCEDAIVFADAALRTEISERHPEVFARMMARRAFVEGTIGVDLDASILPLSTTPLCLAPFWLRPGNLLARG</sequence>
<dbReference type="Proteomes" id="UP000631694">
    <property type="component" value="Unassembled WGS sequence"/>
</dbReference>
<keyword evidence="2" id="KW-1185">Reference proteome</keyword>
<reference evidence="1" key="1">
    <citation type="submission" date="2020-12" db="EMBL/GenBank/DDBJ databases">
        <title>Methylobrevis albus sp. nov., isolated from fresh water lack sediment.</title>
        <authorList>
            <person name="Zou Q."/>
        </authorList>
    </citation>
    <scope>NUCLEOTIDE SEQUENCE</scope>
    <source>
        <strain evidence="1">L22</strain>
    </source>
</reference>
<keyword evidence="1" id="KW-0645">Protease</keyword>
<comment type="caution">
    <text evidence="1">The sequence shown here is derived from an EMBL/GenBank/DDBJ whole genome shotgun (WGS) entry which is preliminary data.</text>
</comment>
<protein>
    <submittedName>
        <fullName evidence="1">Xaa-Pro aminopeptidase</fullName>
    </submittedName>
</protein>
<evidence type="ECO:0000313" key="1">
    <source>
        <dbReference type="EMBL" id="MBH0239894.1"/>
    </source>
</evidence>
<dbReference type="EMBL" id="JADZLT010000056">
    <property type="protein sequence ID" value="MBH0239894.1"/>
    <property type="molecule type" value="Genomic_DNA"/>
</dbReference>
<accession>A0A931I5D9</accession>
<dbReference type="AlphaFoldDB" id="A0A931I5D9"/>
<organism evidence="1 2">
    <name type="scientific">Methylobrevis albus</name>
    <dbReference type="NCBI Taxonomy" id="2793297"/>
    <lineage>
        <taxon>Bacteria</taxon>
        <taxon>Pseudomonadati</taxon>
        <taxon>Pseudomonadota</taxon>
        <taxon>Alphaproteobacteria</taxon>
        <taxon>Hyphomicrobiales</taxon>
        <taxon>Pleomorphomonadaceae</taxon>
        <taxon>Methylobrevis</taxon>
    </lineage>
</organism>
<evidence type="ECO:0000313" key="2">
    <source>
        <dbReference type="Proteomes" id="UP000631694"/>
    </source>
</evidence>
<name>A0A931I5D9_9HYPH</name>
<dbReference type="Gene3D" id="3.90.230.10">
    <property type="entry name" value="Creatinase/methionine aminopeptidase superfamily"/>
    <property type="match status" value="1"/>
</dbReference>
<gene>
    <name evidence="1" type="ORF">I5731_18885</name>
</gene>
<dbReference type="RefSeq" id="WP_197312964.1">
    <property type="nucleotide sequence ID" value="NZ_JADZLT010000056.1"/>
</dbReference>
<keyword evidence="1" id="KW-0031">Aminopeptidase</keyword>
<keyword evidence="1" id="KW-0378">Hydrolase</keyword>
<dbReference type="InterPro" id="IPR036005">
    <property type="entry name" value="Creatinase/aminopeptidase-like"/>
</dbReference>
<dbReference type="SUPFAM" id="SSF55920">
    <property type="entry name" value="Creatinase/aminopeptidase"/>
    <property type="match status" value="1"/>
</dbReference>
<dbReference type="GO" id="GO:0004177">
    <property type="term" value="F:aminopeptidase activity"/>
    <property type="evidence" value="ECO:0007669"/>
    <property type="project" value="UniProtKB-KW"/>
</dbReference>